<evidence type="ECO:0000256" key="1">
    <source>
        <dbReference type="SAM" id="Phobius"/>
    </source>
</evidence>
<feature type="transmembrane region" description="Helical" evidence="1">
    <location>
        <begin position="194"/>
        <end position="215"/>
    </location>
</feature>
<evidence type="ECO:0000313" key="3">
    <source>
        <dbReference type="Proteomes" id="UP000245429"/>
    </source>
</evidence>
<sequence length="233" mass="27711">MMYNLKQKLDKFQAKIELSEILSRLQIAENSAFQYEGIRYRLKNSNGEKDNFFQFDLLETDKIYHIDAIRKLSIDYRLRFLDTKYYKNDYQESTIHKIADFEEKHGTELANFKILAPKDSFKLDNYDDPLLFMTLGNDHYYLLDHWGNDLHWSKKLMAWPLKNLTNLIFSTALLSLLTTNLVNLGSGNTLTDVQFLIILLFSWKWIIAITFFFLIKKGNNVSEYNWNSPFYNH</sequence>
<keyword evidence="1" id="KW-0472">Membrane</keyword>
<protein>
    <submittedName>
        <fullName evidence="2">Uncharacterized protein</fullName>
    </submittedName>
</protein>
<name>A0A2U8QY17_9FLAO</name>
<gene>
    <name evidence="2" type="ORF">DI487_15115</name>
</gene>
<keyword evidence="3" id="KW-1185">Reference proteome</keyword>
<reference evidence="2 3" key="1">
    <citation type="submission" date="2018-05" db="EMBL/GenBank/DDBJ databases">
        <title>Flavobacterium sp. MEBiC07310.</title>
        <authorList>
            <person name="Baek K."/>
        </authorList>
    </citation>
    <scope>NUCLEOTIDE SEQUENCE [LARGE SCALE GENOMIC DNA]</scope>
    <source>
        <strain evidence="2 3">MEBiC07310</strain>
    </source>
</reference>
<evidence type="ECO:0000313" key="2">
    <source>
        <dbReference type="EMBL" id="AWM15052.1"/>
    </source>
</evidence>
<accession>A0A2U8QY17</accession>
<dbReference type="Proteomes" id="UP000245429">
    <property type="component" value="Chromosome"/>
</dbReference>
<dbReference type="KEGG" id="fse:DI487_15115"/>
<feature type="transmembrane region" description="Helical" evidence="1">
    <location>
        <begin position="164"/>
        <end position="182"/>
    </location>
</feature>
<keyword evidence="1" id="KW-0812">Transmembrane</keyword>
<dbReference type="AlphaFoldDB" id="A0A2U8QY17"/>
<proteinExistence type="predicted"/>
<keyword evidence="1" id="KW-1133">Transmembrane helix</keyword>
<dbReference type="EMBL" id="CP029463">
    <property type="protein sequence ID" value="AWM15052.1"/>
    <property type="molecule type" value="Genomic_DNA"/>
</dbReference>
<organism evidence="2 3">
    <name type="scientific">Flavobacterium sediminis</name>
    <dbReference type="NCBI Taxonomy" id="2201181"/>
    <lineage>
        <taxon>Bacteria</taxon>
        <taxon>Pseudomonadati</taxon>
        <taxon>Bacteroidota</taxon>
        <taxon>Flavobacteriia</taxon>
        <taxon>Flavobacteriales</taxon>
        <taxon>Flavobacteriaceae</taxon>
        <taxon>Flavobacterium</taxon>
    </lineage>
</organism>